<evidence type="ECO:0000313" key="4">
    <source>
        <dbReference type="Proteomes" id="UP000663834"/>
    </source>
</evidence>
<dbReference type="AlphaFoldDB" id="A0A816FVG1"/>
<evidence type="ECO:0000313" key="3">
    <source>
        <dbReference type="EMBL" id="CAF2042431.1"/>
    </source>
</evidence>
<dbReference type="EMBL" id="CAJNRG010002005">
    <property type="protein sequence ID" value="CAF2042431.1"/>
    <property type="molecule type" value="Genomic_DNA"/>
</dbReference>
<feature type="region of interest" description="Disordered" evidence="1">
    <location>
        <begin position="1"/>
        <end position="31"/>
    </location>
</feature>
<organism evidence="2 4">
    <name type="scientific">Rotaria magnacalcarata</name>
    <dbReference type="NCBI Taxonomy" id="392030"/>
    <lineage>
        <taxon>Eukaryota</taxon>
        <taxon>Metazoa</taxon>
        <taxon>Spiralia</taxon>
        <taxon>Gnathifera</taxon>
        <taxon>Rotifera</taxon>
        <taxon>Eurotatoria</taxon>
        <taxon>Bdelloidea</taxon>
        <taxon>Philodinida</taxon>
        <taxon>Philodinidae</taxon>
        <taxon>Rotaria</taxon>
    </lineage>
</organism>
<sequence length="31" mass="3544">MAQDVPPSSLSDQKKSKGLDYHHLFDELTQK</sequence>
<gene>
    <name evidence="2" type="ORF">KQP761_LOCUS33243</name>
    <name evidence="3" type="ORF">XDN619_LOCUS6964</name>
</gene>
<protein>
    <submittedName>
        <fullName evidence="2">Uncharacterized protein</fullName>
    </submittedName>
</protein>
<dbReference type="OrthoDB" id="10376529at2759"/>
<name>A0A816FVG1_9BILA</name>
<comment type="caution">
    <text evidence="2">The sequence shown here is derived from an EMBL/GenBank/DDBJ whole genome shotgun (WGS) entry which is preliminary data.</text>
</comment>
<accession>A0A816FVG1</accession>
<feature type="compositionally biased region" description="Polar residues" evidence="1">
    <location>
        <begin position="1"/>
        <end position="11"/>
    </location>
</feature>
<dbReference type="Proteomes" id="UP000663834">
    <property type="component" value="Unassembled WGS sequence"/>
</dbReference>
<proteinExistence type="predicted"/>
<dbReference type="Proteomes" id="UP000663887">
    <property type="component" value="Unassembled WGS sequence"/>
</dbReference>
<dbReference type="EMBL" id="CAJNOW010018606">
    <property type="protein sequence ID" value="CAF1666586.1"/>
    <property type="molecule type" value="Genomic_DNA"/>
</dbReference>
<evidence type="ECO:0000313" key="2">
    <source>
        <dbReference type="EMBL" id="CAF1666586.1"/>
    </source>
</evidence>
<feature type="compositionally biased region" description="Basic and acidic residues" evidence="1">
    <location>
        <begin position="12"/>
        <end position="31"/>
    </location>
</feature>
<feature type="non-terminal residue" evidence="2">
    <location>
        <position position="1"/>
    </location>
</feature>
<reference evidence="2" key="1">
    <citation type="submission" date="2021-02" db="EMBL/GenBank/DDBJ databases">
        <authorList>
            <person name="Nowell W R."/>
        </authorList>
    </citation>
    <scope>NUCLEOTIDE SEQUENCE</scope>
</reference>
<evidence type="ECO:0000256" key="1">
    <source>
        <dbReference type="SAM" id="MobiDB-lite"/>
    </source>
</evidence>